<protein>
    <recommendedName>
        <fullName evidence="3">F-box domain-containing protein</fullName>
    </recommendedName>
</protein>
<dbReference type="EMBL" id="JARKIF010000008">
    <property type="protein sequence ID" value="KAJ7633281.1"/>
    <property type="molecule type" value="Genomic_DNA"/>
</dbReference>
<accession>A0AAD7BXR8</accession>
<comment type="caution">
    <text evidence="1">The sequence shown here is derived from an EMBL/GenBank/DDBJ whole genome shotgun (WGS) entry which is preliminary data.</text>
</comment>
<proteinExistence type="predicted"/>
<evidence type="ECO:0000313" key="2">
    <source>
        <dbReference type="Proteomes" id="UP001221142"/>
    </source>
</evidence>
<name>A0AAD7BXR8_9AGAR</name>
<keyword evidence="2" id="KW-1185">Reference proteome</keyword>
<dbReference type="Gene3D" id="3.80.10.10">
    <property type="entry name" value="Ribonuclease Inhibitor"/>
    <property type="match status" value="1"/>
</dbReference>
<dbReference type="InterPro" id="IPR032675">
    <property type="entry name" value="LRR_dom_sf"/>
</dbReference>
<gene>
    <name evidence="1" type="ORF">FB45DRAFT_524434</name>
</gene>
<sequence length="381" mass="42339">MPFALVPCELLDEIVEHTDDYETIESLSLVARRFVAPSQRFLFQTVSLTTNSACRQLHVLLTKSPHLTEYVRNLAINVSDVRDCEHLDVLDLLGGLNSLALTGNYDDGFSWAQISSAIRSSILRLVQLPTIQTLHLDSINEVPSTFLHYAVHAFSQLTLICVGVSYGDLSLHIPNPNVQRLRHLTIIGCGNFMYTFMNGSTVRPSTRHLTQMNLILDEAGGEFLHASSFLDCLESLVLTWGFIPSETDRMQHPLDPPFLPNLRKLSLDIIAPSWEEALAFAGSFVNLGEKTPALEELSFIVEPTSSALSDEPAQPTEPFALFGTRLYAKRLPRLRRVECFAKYEAEGVSLEEFEVDMGARFPGPRADGILACAVYRSGDAI</sequence>
<dbReference type="Proteomes" id="UP001221142">
    <property type="component" value="Unassembled WGS sequence"/>
</dbReference>
<organism evidence="1 2">
    <name type="scientific">Roridomyces roridus</name>
    <dbReference type="NCBI Taxonomy" id="1738132"/>
    <lineage>
        <taxon>Eukaryota</taxon>
        <taxon>Fungi</taxon>
        <taxon>Dikarya</taxon>
        <taxon>Basidiomycota</taxon>
        <taxon>Agaricomycotina</taxon>
        <taxon>Agaricomycetes</taxon>
        <taxon>Agaricomycetidae</taxon>
        <taxon>Agaricales</taxon>
        <taxon>Marasmiineae</taxon>
        <taxon>Mycenaceae</taxon>
        <taxon>Roridomyces</taxon>
    </lineage>
</organism>
<reference evidence="1" key="1">
    <citation type="submission" date="2023-03" db="EMBL/GenBank/DDBJ databases">
        <title>Massive genome expansion in bonnet fungi (Mycena s.s.) driven by repeated elements and novel gene families across ecological guilds.</title>
        <authorList>
            <consortium name="Lawrence Berkeley National Laboratory"/>
            <person name="Harder C.B."/>
            <person name="Miyauchi S."/>
            <person name="Viragh M."/>
            <person name="Kuo A."/>
            <person name="Thoen E."/>
            <person name="Andreopoulos B."/>
            <person name="Lu D."/>
            <person name="Skrede I."/>
            <person name="Drula E."/>
            <person name="Henrissat B."/>
            <person name="Morin E."/>
            <person name="Kohler A."/>
            <person name="Barry K."/>
            <person name="LaButti K."/>
            <person name="Morin E."/>
            <person name="Salamov A."/>
            <person name="Lipzen A."/>
            <person name="Mereny Z."/>
            <person name="Hegedus B."/>
            <person name="Baldrian P."/>
            <person name="Stursova M."/>
            <person name="Weitz H."/>
            <person name="Taylor A."/>
            <person name="Grigoriev I.V."/>
            <person name="Nagy L.G."/>
            <person name="Martin F."/>
            <person name="Kauserud H."/>
        </authorList>
    </citation>
    <scope>NUCLEOTIDE SEQUENCE</scope>
    <source>
        <strain evidence="1">9284</strain>
    </source>
</reference>
<dbReference type="AlphaFoldDB" id="A0AAD7BXR8"/>
<dbReference type="SUPFAM" id="SSF52047">
    <property type="entry name" value="RNI-like"/>
    <property type="match status" value="1"/>
</dbReference>
<evidence type="ECO:0000313" key="1">
    <source>
        <dbReference type="EMBL" id="KAJ7633281.1"/>
    </source>
</evidence>
<evidence type="ECO:0008006" key="3">
    <source>
        <dbReference type="Google" id="ProtNLM"/>
    </source>
</evidence>